<gene>
    <name evidence="1" type="ORF">C5613_18720</name>
</gene>
<dbReference type="EMBL" id="PUIO01000021">
    <property type="protein sequence ID" value="PQP23391.1"/>
    <property type="molecule type" value="Genomic_DNA"/>
</dbReference>
<dbReference type="Proteomes" id="UP000239290">
    <property type="component" value="Unassembled WGS sequence"/>
</dbReference>
<dbReference type="AlphaFoldDB" id="A0A2S8J8J9"/>
<evidence type="ECO:0000313" key="2">
    <source>
        <dbReference type="Proteomes" id="UP000239290"/>
    </source>
</evidence>
<protein>
    <submittedName>
        <fullName evidence="1">Uncharacterized protein</fullName>
    </submittedName>
</protein>
<reference evidence="2" key="1">
    <citation type="submission" date="2018-02" db="EMBL/GenBank/DDBJ databases">
        <title>Draft genome sequencing of Rhodococcus opacus KU647198.</title>
        <authorList>
            <person name="Zheng B.-X."/>
        </authorList>
    </citation>
    <scope>NUCLEOTIDE SEQUENCE [LARGE SCALE GENOMIC DNA]</scope>
    <source>
        <strain evidence="2">04-OD7</strain>
    </source>
</reference>
<evidence type="ECO:0000313" key="1">
    <source>
        <dbReference type="EMBL" id="PQP23391.1"/>
    </source>
</evidence>
<name>A0A2S8J8J9_RHOOP</name>
<dbReference type="RefSeq" id="WP_105416534.1">
    <property type="nucleotide sequence ID" value="NZ_PUIO01000021.1"/>
</dbReference>
<comment type="caution">
    <text evidence="1">The sequence shown here is derived from an EMBL/GenBank/DDBJ whole genome shotgun (WGS) entry which is preliminary data.</text>
</comment>
<sequence>MAMAALCEEKLPIAQLDEPTREVKLLSDHRRNLICERTELIYRLRSHPHELDPELVIPAPGIRRYRVMDELAELLTTFTGVVAQIGGSSSSGAGS</sequence>
<proteinExistence type="predicted"/>
<accession>A0A2S8J8J9</accession>
<organism evidence="1 2">
    <name type="scientific">Rhodococcus opacus</name>
    <name type="common">Nocardia opaca</name>
    <dbReference type="NCBI Taxonomy" id="37919"/>
    <lineage>
        <taxon>Bacteria</taxon>
        <taxon>Bacillati</taxon>
        <taxon>Actinomycetota</taxon>
        <taxon>Actinomycetes</taxon>
        <taxon>Mycobacteriales</taxon>
        <taxon>Nocardiaceae</taxon>
        <taxon>Rhodococcus</taxon>
    </lineage>
</organism>